<name>A0A3P8KQQ9_9TREM</name>
<gene>
    <name evidence="1" type="ORF">SMTD_LOCUS20138</name>
</gene>
<protein>
    <submittedName>
        <fullName evidence="1">Uncharacterized protein</fullName>
    </submittedName>
</protein>
<organism evidence="1 2">
    <name type="scientific">Schistosoma mattheei</name>
    <dbReference type="NCBI Taxonomy" id="31246"/>
    <lineage>
        <taxon>Eukaryota</taxon>
        <taxon>Metazoa</taxon>
        <taxon>Spiralia</taxon>
        <taxon>Lophotrochozoa</taxon>
        <taxon>Platyhelminthes</taxon>
        <taxon>Trematoda</taxon>
        <taxon>Digenea</taxon>
        <taxon>Strigeidida</taxon>
        <taxon>Schistosomatoidea</taxon>
        <taxon>Schistosomatidae</taxon>
        <taxon>Schistosoma</taxon>
    </lineage>
</organism>
<reference evidence="1 2" key="1">
    <citation type="submission" date="2018-11" db="EMBL/GenBank/DDBJ databases">
        <authorList>
            <consortium name="Pathogen Informatics"/>
        </authorList>
    </citation>
    <scope>NUCLEOTIDE SEQUENCE [LARGE SCALE GENOMIC DNA]</scope>
    <source>
        <strain>Denwood</strain>
        <strain evidence="2">Zambia</strain>
    </source>
</reference>
<dbReference type="Proteomes" id="UP000269396">
    <property type="component" value="Unassembled WGS sequence"/>
</dbReference>
<dbReference type="AlphaFoldDB" id="A0A3P8KQQ9"/>
<dbReference type="EMBL" id="UZAL01043736">
    <property type="protein sequence ID" value="VDP81676.1"/>
    <property type="molecule type" value="Genomic_DNA"/>
</dbReference>
<proteinExistence type="predicted"/>
<evidence type="ECO:0000313" key="2">
    <source>
        <dbReference type="Proteomes" id="UP000269396"/>
    </source>
</evidence>
<evidence type="ECO:0000313" key="1">
    <source>
        <dbReference type="EMBL" id="VDP81676.1"/>
    </source>
</evidence>
<keyword evidence="2" id="KW-1185">Reference proteome</keyword>
<sequence length="41" mass="4968">MIPVEYYSNGLTSVSSHLHQIYLNTYIYMNKDFYLIRQSTY</sequence>
<accession>A0A3P8KQQ9</accession>